<dbReference type="Gene3D" id="1.20.120.10">
    <property type="entry name" value="Cytochrome c/b562"/>
    <property type="match status" value="1"/>
</dbReference>
<sequence>MKLPLAVALGVLLGFGILTSHAQEPVVRDAAVLARQSLMQEAKAALGLLSNMSGHSLRFDKKAARRAKRQLSSTLRRIPRHFDAPHMDDHSRALPRIWQDKAGFDAAAARARRAARAIEPRSLPALRRSLPQAVSACLACHRSYRRPP</sequence>
<feature type="signal peptide" evidence="1">
    <location>
        <begin position="1"/>
        <end position="22"/>
    </location>
</feature>
<dbReference type="RefSeq" id="WP_386734442.1">
    <property type="nucleotide sequence ID" value="NZ_JBHRXI010000004.1"/>
</dbReference>
<protein>
    <submittedName>
        <fullName evidence="2">C-type cytochrome</fullName>
    </submittedName>
</protein>
<reference evidence="3" key="1">
    <citation type="journal article" date="2019" name="Int. J. Syst. Evol. Microbiol.">
        <title>The Global Catalogue of Microorganisms (GCM) 10K type strain sequencing project: providing services to taxonomists for standard genome sequencing and annotation.</title>
        <authorList>
            <consortium name="The Broad Institute Genomics Platform"/>
            <consortium name="The Broad Institute Genome Sequencing Center for Infectious Disease"/>
            <person name="Wu L."/>
            <person name="Ma J."/>
        </authorList>
    </citation>
    <scope>NUCLEOTIDE SEQUENCE [LARGE SCALE GENOMIC DNA]</scope>
    <source>
        <strain evidence="3">KCTC 42911</strain>
    </source>
</reference>
<evidence type="ECO:0000256" key="1">
    <source>
        <dbReference type="SAM" id="SignalP"/>
    </source>
</evidence>
<dbReference type="Proteomes" id="UP001595629">
    <property type="component" value="Unassembled WGS sequence"/>
</dbReference>
<name>A0ABV7TE74_9RHOB</name>
<organism evidence="2 3">
    <name type="scientific">Lutimaribacter marinistellae</name>
    <dbReference type="NCBI Taxonomy" id="1820329"/>
    <lineage>
        <taxon>Bacteria</taxon>
        <taxon>Pseudomonadati</taxon>
        <taxon>Pseudomonadota</taxon>
        <taxon>Alphaproteobacteria</taxon>
        <taxon>Rhodobacterales</taxon>
        <taxon>Roseobacteraceae</taxon>
        <taxon>Lutimaribacter</taxon>
    </lineage>
</organism>
<feature type="chain" id="PRO_5046084508" evidence="1">
    <location>
        <begin position="23"/>
        <end position="148"/>
    </location>
</feature>
<proteinExistence type="predicted"/>
<accession>A0ABV7TE74</accession>
<evidence type="ECO:0000313" key="3">
    <source>
        <dbReference type="Proteomes" id="UP001595629"/>
    </source>
</evidence>
<dbReference type="InterPro" id="IPR010980">
    <property type="entry name" value="Cyt_c/b562"/>
</dbReference>
<dbReference type="InterPro" id="IPR002321">
    <property type="entry name" value="Cyt_c_II"/>
</dbReference>
<comment type="caution">
    <text evidence="2">The sequence shown here is derived from an EMBL/GenBank/DDBJ whole genome shotgun (WGS) entry which is preliminary data.</text>
</comment>
<dbReference type="PROSITE" id="PS51009">
    <property type="entry name" value="CYTCII"/>
    <property type="match status" value="1"/>
</dbReference>
<keyword evidence="1" id="KW-0732">Signal</keyword>
<keyword evidence="3" id="KW-1185">Reference proteome</keyword>
<gene>
    <name evidence="2" type="ORF">ACFORG_05815</name>
</gene>
<dbReference type="SUPFAM" id="SSF47175">
    <property type="entry name" value="Cytochromes"/>
    <property type="match status" value="1"/>
</dbReference>
<dbReference type="Pfam" id="PF01322">
    <property type="entry name" value="Cytochrom_C_2"/>
    <property type="match status" value="1"/>
</dbReference>
<evidence type="ECO:0000313" key="2">
    <source>
        <dbReference type="EMBL" id="MFC3613271.1"/>
    </source>
</evidence>
<dbReference type="EMBL" id="JBHRXI010000004">
    <property type="protein sequence ID" value="MFC3613271.1"/>
    <property type="molecule type" value="Genomic_DNA"/>
</dbReference>